<comment type="similarity">
    <text evidence="1 4">Belongs to the universal ribosomal protein uL16 family.</text>
</comment>
<evidence type="ECO:0000256" key="3">
    <source>
        <dbReference type="ARBA" id="ARBA00023274"/>
    </source>
</evidence>
<evidence type="ECO:0000313" key="6">
    <source>
        <dbReference type="EMBL" id="CAK9010766.1"/>
    </source>
</evidence>
<gene>
    <name evidence="6" type="ORF">CCMP2556_LOCUS10199</name>
</gene>
<evidence type="ECO:0000256" key="1">
    <source>
        <dbReference type="ARBA" id="ARBA00008931"/>
    </source>
</evidence>
<evidence type="ECO:0000256" key="2">
    <source>
        <dbReference type="ARBA" id="ARBA00022980"/>
    </source>
</evidence>
<dbReference type="InterPro" id="IPR029063">
    <property type="entry name" value="SAM-dependent_MTases_sf"/>
</dbReference>
<dbReference type="CDD" id="cd01433">
    <property type="entry name" value="Ribosomal_L16_L10e"/>
    <property type="match status" value="1"/>
</dbReference>
<feature type="compositionally biased region" description="Low complexity" evidence="5">
    <location>
        <begin position="734"/>
        <end position="754"/>
    </location>
</feature>
<dbReference type="InterPro" id="IPR006597">
    <property type="entry name" value="Sel1-like"/>
</dbReference>
<dbReference type="InterPro" id="IPR016180">
    <property type="entry name" value="Ribosomal_uL16_dom"/>
</dbReference>
<feature type="region of interest" description="Disordered" evidence="5">
    <location>
        <begin position="814"/>
        <end position="839"/>
    </location>
</feature>
<accession>A0ABP0J8P6</accession>
<dbReference type="PRINTS" id="PR00060">
    <property type="entry name" value="RIBOSOMALL16"/>
</dbReference>
<dbReference type="PANTHER" id="PTHR12220:SF13">
    <property type="entry name" value="LARGE RIBOSOMAL SUBUNIT PROTEIN UL16M"/>
    <property type="match status" value="1"/>
</dbReference>
<sequence length="1232" mass="136435">MTACVAHFKEQTRAGERLGQPPRCTTKTGPQALYPTEVDVRFPPGVWSDFPKGTLGDEVKTALSFCWDNIRPALPKEIGVAALVDICELGCRHYVENFPSFLKPPSEWGPVRKARVMAKDADWFAVAQGLIEAGVFGVVPESEVFRVNSKLLLNGLFGVEKGEEDQGIPIYRLIMNLGQKLSKYVTIAYHLMEETMATQRQMQVAAGTTSGEMKANRGGRILSIGLFDGIGSLRVALDLLGCDVAGHISVEKDPGARRVVEHHFPGTIHYPDIVEVKEKDVKAWALAFGQDIIDMEKRELWLVGETPWEECVQKGGRCERNFAMPKVVFEGTTQARRAIDRQKLGSLKQLTVQPSTRACDDKALQKFLGFLKAEGLELPRKRELLDTLVMEYVEHLWISGEGRGLAADTLASLQDYDAKLRGHLPGSWRLVKTWVTHELPNRAPPVPELVLHSMVGWALYHGHFAFGTSLLLCFYGILRTGELLDVNRSRIEISPKLRTAVVSLKLTKAGKRAGVQESNVKWRKPHKPPVKPFDTNRWKFKGNAWRGNKPYFGKYALQILEEAWINPTNIEACRRMMVRTTRKDGGKVWLRVFPHSAITWRGKETRMGGGKGTIQYWVQAVRPGFILFELDGCTEATAHRAFNYCSRYLPFKTKMLVKDTPSRFELGLAGSVPSAVCRRSSAWLRIRVALMFTISACRIVSVNGVALLGLLADINLRSLNSDEAMEVQAANVLGRSPPRGPAARATPVPATRSPLSRGGLTGPMGPAPRPGSMLVRNRVANSWGAPVNTGESSLREIPLSWCPKVLKSGVSFVRRTNSDSPTTTRRNPSGTTEGAAEYRDCGHGRSTKYFYVHPKTGLQVIDTFLADPMKFFTRMSWTAEGRMGANNGKRSRRGEGQGAVQGYVPQNGLLSVPTPIRSTSAPSLPGEPPLAPPEPPGPPAHGACAPCPPGLGAAMPEGPGAKRREADRSSGAPDGDWKTIDLGTGERARGEDCSERGREDLRQWAPSSPMVQASRQGIMNHLPWLAEKRTTLLQLLAEWSQSQGYFLGLWEQKRKNLTGARQLFEEGARFGEGKAMTELGVAYRDGWGGAKDLDLATQWFERAADFTVEAMHQSYLMYSQETPQRLANESLAQLFLERAARMGHEEAMKRWVEPLARAKRWQEVVPWLLRMQSKASLVQFVKLQKASVPIAPFHMYRAEQLLSDLAQQGFADAAQLLARLKTSTAREGGGEL</sequence>
<dbReference type="Pfam" id="PF00252">
    <property type="entry name" value="Ribosomal_L16"/>
    <property type="match status" value="1"/>
</dbReference>
<dbReference type="InterPro" id="IPR011990">
    <property type="entry name" value="TPR-like_helical_dom_sf"/>
</dbReference>
<dbReference type="InterPro" id="IPR036920">
    <property type="entry name" value="Ribosomal_uL16_sf"/>
</dbReference>
<dbReference type="InterPro" id="IPR000114">
    <property type="entry name" value="Ribosomal_uL16_bact-type"/>
</dbReference>
<dbReference type="Gene3D" id="3.90.1170.10">
    <property type="entry name" value="Ribosomal protein L10e/L16"/>
    <property type="match status" value="1"/>
</dbReference>
<evidence type="ECO:0000256" key="4">
    <source>
        <dbReference type="RuleBase" id="RU004413"/>
    </source>
</evidence>
<organism evidence="6 7">
    <name type="scientific">Durusdinium trenchii</name>
    <dbReference type="NCBI Taxonomy" id="1381693"/>
    <lineage>
        <taxon>Eukaryota</taxon>
        <taxon>Sar</taxon>
        <taxon>Alveolata</taxon>
        <taxon>Dinophyceae</taxon>
        <taxon>Suessiales</taxon>
        <taxon>Symbiodiniaceae</taxon>
        <taxon>Durusdinium</taxon>
    </lineage>
</organism>
<dbReference type="InterPro" id="IPR020798">
    <property type="entry name" value="Ribosomal_uL16_CS"/>
</dbReference>
<dbReference type="EMBL" id="CAXAMN010004725">
    <property type="protein sequence ID" value="CAK9010766.1"/>
    <property type="molecule type" value="Genomic_DNA"/>
</dbReference>
<dbReference type="InterPro" id="IPR047873">
    <property type="entry name" value="Ribosomal_uL16"/>
</dbReference>
<proteinExistence type="inferred from homology"/>
<feature type="compositionally biased region" description="Pro residues" evidence="5">
    <location>
        <begin position="925"/>
        <end position="939"/>
    </location>
</feature>
<feature type="compositionally biased region" description="Basic and acidic residues" evidence="5">
    <location>
        <begin position="975"/>
        <end position="997"/>
    </location>
</feature>
<feature type="region of interest" description="Disordered" evidence="5">
    <location>
        <begin position="882"/>
        <end position="997"/>
    </location>
</feature>
<feature type="compositionally biased region" description="Low complexity" evidence="5">
    <location>
        <begin position="940"/>
        <end position="954"/>
    </location>
</feature>
<dbReference type="SUPFAM" id="SSF54686">
    <property type="entry name" value="Ribosomal protein L16p/L10e"/>
    <property type="match status" value="1"/>
</dbReference>
<dbReference type="SMART" id="SM00671">
    <property type="entry name" value="SEL1"/>
    <property type="match status" value="1"/>
</dbReference>
<keyword evidence="2 4" id="KW-0689">Ribosomal protein</keyword>
<dbReference type="Gene3D" id="1.25.40.10">
    <property type="entry name" value="Tetratricopeptide repeat domain"/>
    <property type="match status" value="1"/>
</dbReference>
<evidence type="ECO:0000256" key="5">
    <source>
        <dbReference type="SAM" id="MobiDB-lite"/>
    </source>
</evidence>
<evidence type="ECO:0000313" key="7">
    <source>
        <dbReference type="Proteomes" id="UP001642484"/>
    </source>
</evidence>
<dbReference type="SUPFAM" id="SSF81901">
    <property type="entry name" value="HCP-like"/>
    <property type="match status" value="1"/>
</dbReference>
<dbReference type="SUPFAM" id="SSF53335">
    <property type="entry name" value="S-adenosyl-L-methionine-dependent methyltransferases"/>
    <property type="match status" value="1"/>
</dbReference>
<comment type="caution">
    <text evidence="6">The sequence shown here is derived from an EMBL/GenBank/DDBJ whole genome shotgun (WGS) entry which is preliminary data.</text>
</comment>
<name>A0ABP0J8P6_9DINO</name>
<dbReference type="PROSITE" id="PS00701">
    <property type="entry name" value="RIBOSOMAL_L16_2"/>
    <property type="match status" value="1"/>
</dbReference>
<feature type="region of interest" description="Disordered" evidence="5">
    <location>
        <begin position="733"/>
        <end position="771"/>
    </location>
</feature>
<feature type="compositionally biased region" description="Polar residues" evidence="5">
    <location>
        <begin position="814"/>
        <end position="832"/>
    </location>
</feature>
<dbReference type="PANTHER" id="PTHR12220">
    <property type="entry name" value="50S/60S RIBOSOMAL PROTEIN L16"/>
    <property type="match status" value="1"/>
</dbReference>
<dbReference type="Gene3D" id="3.40.50.150">
    <property type="entry name" value="Vaccinia Virus protein VP39"/>
    <property type="match status" value="1"/>
</dbReference>
<dbReference type="NCBIfam" id="TIGR01164">
    <property type="entry name" value="rplP_bact"/>
    <property type="match status" value="1"/>
</dbReference>
<keyword evidence="3 4" id="KW-0687">Ribonucleoprotein</keyword>
<protein>
    <recommendedName>
        <fullName evidence="8">Ribosomal protein L10e/L16 domain-containing protein</fullName>
    </recommendedName>
</protein>
<reference evidence="6 7" key="1">
    <citation type="submission" date="2024-02" db="EMBL/GenBank/DDBJ databases">
        <authorList>
            <person name="Chen Y."/>
            <person name="Shah S."/>
            <person name="Dougan E. K."/>
            <person name="Thang M."/>
            <person name="Chan C."/>
        </authorList>
    </citation>
    <scope>NUCLEOTIDE SEQUENCE [LARGE SCALE GENOMIC DNA]</scope>
</reference>
<evidence type="ECO:0008006" key="8">
    <source>
        <dbReference type="Google" id="ProtNLM"/>
    </source>
</evidence>
<keyword evidence="7" id="KW-1185">Reference proteome</keyword>
<dbReference type="Proteomes" id="UP001642484">
    <property type="component" value="Unassembled WGS sequence"/>
</dbReference>